<organism evidence="1 2">
    <name type="scientific">Zarea fungicola</name>
    <dbReference type="NCBI Taxonomy" id="93591"/>
    <lineage>
        <taxon>Eukaryota</taxon>
        <taxon>Fungi</taxon>
        <taxon>Dikarya</taxon>
        <taxon>Ascomycota</taxon>
        <taxon>Pezizomycotina</taxon>
        <taxon>Sordariomycetes</taxon>
        <taxon>Hypocreomycetidae</taxon>
        <taxon>Hypocreales</taxon>
        <taxon>Cordycipitaceae</taxon>
        <taxon>Zarea</taxon>
    </lineage>
</organism>
<dbReference type="EMBL" id="JANJQO010001839">
    <property type="protein sequence ID" value="KAJ2969042.1"/>
    <property type="molecule type" value="Genomic_DNA"/>
</dbReference>
<sequence length="158" mass="18140">MNKWLRFVRHAELLPRPLGQDWSQLWLQEFSGTITIWPKSVVGDFYHILSDPDEARLARMLHEGRQSAFPKLKFIANRLKVERLVEKGRIDTRPWVRRGSLQTILSEDDLKSILIGETASFRTGATTEEEMTDIDEEAIVTEADGDVGDDEGLFINKN</sequence>
<evidence type="ECO:0000313" key="2">
    <source>
        <dbReference type="Proteomes" id="UP001143910"/>
    </source>
</evidence>
<gene>
    <name evidence="1" type="ORF">NQ176_g8874</name>
</gene>
<keyword evidence="2" id="KW-1185">Reference proteome</keyword>
<accession>A0ACC1MPZ6</accession>
<protein>
    <submittedName>
        <fullName evidence="1">Uncharacterized protein</fullName>
    </submittedName>
</protein>
<reference evidence="1" key="1">
    <citation type="submission" date="2022-08" db="EMBL/GenBank/DDBJ databases">
        <title>Genome Sequence of Lecanicillium fungicola.</title>
        <authorList>
            <person name="Buettner E."/>
        </authorList>
    </citation>
    <scope>NUCLEOTIDE SEQUENCE</scope>
    <source>
        <strain evidence="1">Babe33</strain>
    </source>
</reference>
<name>A0ACC1MPZ6_9HYPO</name>
<dbReference type="Proteomes" id="UP001143910">
    <property type="component" value="Unassembled WGS sequence"/>
</dbReference>
<comment type="caution">
    <text evidence="1">The sequence shown here is derived from an EMBL/GenBank/DDBJ whole genome shotgun (WGS) entry which is preliminary data.</text>
</comment>
<evidence type="ECO:0000313" key="1">
    <source>
        <dbReference type="EMBL" id="KAJ2969042.1"/>
    </source>
</evidence>
<proteinExistence type="predicted"/>